<dbReference type="Pfam" id="PF12833">
    <property type="entry name" value="HTH_18"/>
    <property type="match status" value="1"/>
</dbReference>
<gene>
    <name evidence="5" type="ORF">F0145_12830</name>
</gene>
<keyword evidence="1" id="KW-0805">Transcription regulation</keyword>
<dbReference type="GO" id="GO:0003700">
    <property type="term" value="F:DNA-binding transcription factor activity"/>
    <property type="evidence" value="ECO:0007669"/>
    <property type="project" value="InterPro"/>
</dbReference>
<reference evidence="5 6" key="1">
    <citation type="submission" date="2019-09" db="EMBL/GenBank/DDBJ databases">
        <title>Genome sequence and assembly of Adhaeribacter sp.</title>
        <authorList>
            <person name="Chhetri G."/>
        </authorList>
    </citation>
    <scope>NUCLEOTIDE SEQUENCE [LARGE SCALE GENOMIC DNA]</scope>
    <source>
        <strain evidence="5 6">DK36</strain>
    </source>
</reference>
<dbReference type="SMART" id="SM00342">
    <property type="entry name" value="HTH_ARAC"/>
    <property type="match status" value="1"/>
</dbReference>
<keyword evidence="3" id="KW-0804">Transcription</keyword>
<evidence type="ECO:0000256" key="3">
    <source>
        <dbReference type="ARBA" id="ARBA00023163"/>
    </source>
</evidence>
<dbReference type="Proteomes" id="UP000323426">
    <property type="component" value="Unassembled WGS sequence"/>
</dbReference>
<organism evidence="5 6">
    <name type="scientific">Adhaeribacter rhizoryzae</name>
    <dbReference type="NCBI Taxonomy" id="2607907"/>
    <lineage>
        <taxon>Bacteria</taxon>
        <taxon>Pseudomonadati</taxon>
        <taxon>Bacteroidota</taxon>
        <taxon>Cytophagia</taxon>
        <taxon>Cytophagales</taxon>
        <taxon>Hymenobacteraceae</taxon>
        <taxon>Adhaeribacter</taxon>
    </lineage>
</organism>
<dbReference type="AlphaFoldDB" id="A0A5M6DFH5"/>
<dbReference type="RefSeq" id="WP_150088821.1">
    <property type="nucleotide sequence ID" value="NZ_VWSF01000009.1"/>
</dbReference>
<comment type="caution">
    <text evidence="5">The sequence shown here is derived from an EMBL/GenBank/DDBJ whole genome shotgun (WGS) entry which is preliminary data.</text>
</comment>
<protein>
    <submittedName>
        <fullName evidence="5">AraC family transcriptional regulator</fullName>
    </submittedName>
</protein>
<dbReference type="InterPro" id="IPR018060">
    <property type="entry name" value="HTH_AraC"/>
</dbReference>
<dbReference type="PANTHER" id="PTHR43280:SF29">
    <property type="entry name" value="ARAC-FAMILY TRANSCRIPTIONAL REGULATOR"/>
    <property type="match status" value="1"/>
</dbReference>
<proteinExistence type="predicted"/>
<feature type="domain" description="HTH araC/xylS-type" evidence="4">
    <location>
        <begin position="28"/>
        <end position="132"/>
    </location>
</feature>
<keyword evidence="2" id="KW-0238">DNA-binding</keyword>
<sequence>MTGPLDFNQNKKYQKLILKETESQAYLDQLLAFMETEKPYRESNITIQELADSIGLPKHHLSQVINDRLGKNFYDFINQYRVAEAQLMLVDPKYRHLTNLAVAEEAGFNSKATFNAVFKKQTGQTPSEYVRNYTIQNV</sequence>
<dbReference type="EMBL" id="VWSF01000009">
    <property type="protein sequence ID" value="KAA5544939.1"/>
    <property type="molecule type" value="Genomic_DNA"/>
</dbReference>
<dbReference type="InterPro" id="IPR009057">
    <property type="entry name" value="Homeodomain-like_sf"/>
</dbReference>
<name>A0A5M6DFH5_9BACT</name>
<dbReference type="PANTHER" id="PTHR43280">
    <property type="entry name" value="ARAC-FAMILY TRANSCRIPTIONAL REGULATOR"/>
    <property type="match status" value="1"/>
</dbReference>
<evidence type="ECO:0000313" key="5">
    <source>
        <dbReference type="EMBL" id="KAA5544939.1"/>
    </source>
</evidence>
<keyword evidence="6" id="KW-1185">Reference proteome</keyword>
<evidence type="ECO:0000256" key="2">
    <source>
        <dbReference type="ARBA" id="ARBA00023125"/>
    </source>
</evidence>
<evidence type="ECO:0000259" key="4">
    <source>
        <dbReference type="PROSITE" id="PS01124"/>
    </source>
</evidence>
<dbReference type="Gene3D" id="1.10.10.60">
    <property type="entry name" value="Homeodomain-like"/>
    <property type="match status" value="2"/>
</dbReference>
<dbReference type="PROSITE" id="PS01124">
    <property type="entry name" value="HTH_ARAC_FAMILY_2"/>
    <property type="match status" value="1"/>
</dbReference>
<evidence type="ECO:0000313" key="6">
    <source>
        <dbReference type="Proteomes" id="UP000323426"/>
    </source>
</evidence>
<dbReference type="GO" id="GO:0043565">
    <property type="term" value="F:sequence-specific DNA binding"/>
    <property type="evidence" value="ECO:0007669"/>
    <property type="project" value="InterPro"/>
</dbReference>
<dbReference type="SUPFAM" id="SSF46689">
    <property type="entry name" value="Homeodomain-like"/>
    <property type="match status" value="1"/>
</dbReference>
<accession>A0A5M6DFH5</accession>
<evidence type="ECO:0000256" key="1">
    <source>
        <dbReference type="ARBA" id="ARBA00023015"/>
    </source>
</evidence>